<dbReference type="PROSITE" id="PS51007">
    <property type="entry name" value="CYTC"/>
    <property type="match status" value="1"/>
</dbReference>
<evidence type="ECO:0000313" key="8">
    <source>
        <dbReference type="Proteomes" id="UP000540519"/>
    </source>
</evidence>
<dbReference type="RefSeq" id="WP_155600417.1">
    <property type="nucleotide sequence ID" value="NZ_RCNR01000030.1"/>
</dbReference>
<dbReference type="Proteomes" id="UP000540519">
    <property type="component" value="Unassembled WGS sequence"/>
</dbReference>
<dbReference type="SMART" id="SM00567">
    <property type="entry name" value="EZ_HEAT"/>
    <property type="match status" value="5"/>
</dbReference>
<dbReference type="InterPro" id="IPR011041">
    <property type="entry name" value="Quinoprot_gluc/sorb_DH_b-prop"/>
</dbReference>
<dbReference type="Gene3D" id="1.25.10.10">
    <property type="entry name" value="Leucine-rich Repeat Variant"/>
    <property type="match status" value="3"/>
</dbReference>
<feature type="signal peptide" evidence="5">
    <location>
        <begin position="1"/>
        <end position="22"/>
    </location>
</feature>
<dbReference type="InterPro" id="IPR055557">
    <property type="entry name" value="DUF7133"/>
</dbReference>
<evidence type="ECO:0000259" key="6">
    <source>
        <dbReference type="PROSITE" id="PS51007"/>
    </source>
</evidence>
<evidence type="ECO:0000256" key="4">
    <source>
        <dbReference type="PROSITE-ProRule" id="PRU00433"/>
    </source>
</evidence>
<sequence>MTNKTKLIQLLALSLFITLFSACDSKPKKPKETPLVIVEDSLTEVSRAQEIREGISPKIADGLELTLWASDSLAPDPIAMQIDDEGKVYLTRTNRQKNSEFDIRGYQHWMTASISLQSVEDRRKFLHETFAPEKSEENEWFPDLNEDGSHDWKDLTVEKDEIWMLEDSNNNGIADRSTRILEDFNEEITDVAGALLVREDDVFVGVGPDMWRLTDTNDDLILDEKTSIAHGFAVHIGFGAHGMSGAIEGPDGKIYWGIGDIGANLTTVDGQNLKYPNQGVIVRSNPDGSNFEVFARGLRNTHEFVFDAYGNIISSDNDGDHAGESERLVHLVEGSDSGWRSNWQYGKYTDPKNNGYKVWMDEKLFTPRWEGQAAYIVPPIENFHNGPTGMAFNPGTALGKDWLNKFFLVEFVGNPDRSNIWAFDLKPKGASFELNTDKSILSGVLPTGIQFGPDGAMYVADWITGWGTKNYGRVWKLDVSDSKNDLEKERKETERLMTLDYKEQSTDELVKLLSYGDMRIRKKAQFQLVKNASKGYNALKEVAANNANQFARIHAIWGIGQVADKDASEAEPLVALLADSDPEIIAQSAKVLGDANYIDAGTKLIPLLKHDNSRVKFFAAQALGRFKTEAAIQPLLDFIVANNDEDVYLRHAAVLALSRIGKTESITTLAHNPNRSLRIAAVLVLRRLQDPAVAEFLKDEDEYIVTEAARAINDDWSIDAALPALADMLTVEKFNSEPLLRRAINAALRVGTDKELENLIAFAKDKNRSNILRGEALATIGTWAEPSVLDRVDGRFRGEIKRDPNIVKQKIEKDIPDFLEDTDVDIIIGITNTLANLGIDTHNDALFAIMKKNKSPKVRSEVLKALGNLNFDKIETAMQYGMKDGDNDVRTTAISLMPQMEISKENLPNIIKPIFQKGSVREQQQLLSVLGELPVEKSGEVLEGLIKQASAERLKQSVILDLIEAVEATEDENLIAQLKPLKENGNSMDAFKETLVGGNYRDGRNVFNKNPTAQCTRCHAIGSAGGDVGPSLENIGNILSREQILEALIEPGARLAPGYGSVSLTLKDGQVVNGILEAETHEELTLRTSEAEPLDIPISRIEKRENMPSAMPPMGRLISKRELRDLIEYLANLKKASRKKS</sequence>
<dbReference type="SUPFAM" id="SSF46626">
    <property type="entry name" value="Cytochrome c"/>
    <property type="match status" value="1"/>
</dbReference>
<keyword evidence="1 4" id="KW-0349">Heme</keyword>
<feature type="domain" description="Cytochrome c" evidence="6">
    <location>
        <begin position="998"/>
        <end position="1134"/>
    </location>
</feature>
<dbReference type="InterPro" id="IPR036909">
    <property type="entry name" value="Cyt_c-like_dom_sf"/>
</dbReference>
<gene>
    <name evidence="7" type="ORF">D9O36_14240</name>
</gene>
<dbReference type="Pfam" id="PF23500">
    <property type="entry name" value="DUF7133"/>
    <property type="match status" value="1"/>
</dbReference>
<evidence type="ECO:0000256" key="3">
    <source>
        <dbReference type="ARBA" id="ARBA00023004"/>
    </source>
</evidence>
<feature type="non-terminal residue" evidence="7">
    <location>
        <position position="1141"/>
    </location>
</feature>
<keyword evidence="5" id="KW-0732">Signal</keyword>
<dbReference type="PROSITE" id="PS51257">
    <property type="entry name" value="PROKAR_LIPOPROTEIN"/>
    <property type="match status" value="1"/>
</dbReference>
<dbReference type="GO" id="GO:0009055">
    <property type="term" value="F:electron transfer activity"/>
    <property type="evidence" value="ECO:0007669"/>
    <property type="project" value="InterPro"/>
</dbReference>
<dbReference type="PANTHER" id="PTHR33546">
    <property type="entry name" value="LARGE, MULTIFUNCTIONAL SECRETED PROTEIN-RELATED"/>
    <property type="match status" value="1"/>
</dbReference>
<dbReference type="InterPro" id="IPR011989">
    <property type="entry name" value="ARM-like"/>
</dbReference>
<keyword evidence="2 4" id="KW-0479">Metal-binding</keyword>
<dbReference type="AlphaFoldDB" id="A0A7X2ZV80"/>
<dbReference type="GO" id="GO:0020037">
    <property type="term" value="F:heme binding"/>
    <property type="evidence" value="ECO:0007669"/>
    <property type="project" value="InterPro"/>
</dbReference>
<dbReference type="NCBIfam" id="TIGR02603">
    <property type="entry name" value="CxxCH_TIGR02603"/>
    <property type="match status" value="1"/>
</dbReference>
<reference evidence="7 8" key="1">
    <citation type="journal article" date="2019" name="Mar. Drugs">
        <title>Comparative Genomics and CAZyme Genome Repertoires of Marine Zobellia amurskyensis KMM 3526(T) and Zobellia laminariae KMM 3676(T).</title>
        <authorList>
            <person name="Chernysheva N."/>
            <person name="Bystritskaya E."/>
            <person name="Stenkova A."/>
            <person name="Golovkin I."/>
            <person name="Nedashkovskaya O."/>
            <person name="Isaeva M."/>
        </authorList>
    </citation>
    <scope>NUCLEOTIDE SEQUENCE [LARGE SCALE GENOMIC DNA]</scope>
    <source>
        <strain evidence="7 8">KMM 3526</strain>
    </source>
</reference>
<evidence type="ECO:0000256" key="1">
    <source>
        <dbReference type="ARBA" id="ARBA00022617"/>
    </source>
</evidence>
<organism evidence="7 8">
    <name type="scientific">Zobellia amurskyensis</name>
    <dbReference type="NCBI Taxonomy" id="248905"/>
    <lineage>
        <taxon>Bacteria</taxon>
        <taxon>Pseudomonadati</taxon>
        <taxon>Bacteroidota</taxon>
        <taxon>Flavobacteriia</taxon>
        <taxon>Flavobacteriales</taxon>
        <taxon>Flavobacteriaceae</taxon>
        <taxon>Zobellia</taxon>
    </lineage>
</organism>
<evidence type="ECO:0000313" key="7">
    <source>
        <dbReference type="EMBL" id="MUH37007.1"/>
    </source>
</evidence>
<accession>A0A7X2ZV80</accession>
<dbReference type="PANTHER" id="PTHR33546:SF1">
    <property type="entry name" value="LARGE, MULTIFUNCTIONAL SECRETED PROTEIN"/>
    <property type="match status" value="1"/>
</dbReference>
<name>A0A7X2ZV80_9FLAO</name>
<dbReference type="Gene3D" id="1.10.760.10">
    <property type="entry name" value="Cytochrome c-like domain"/>
    <property type="match status" value="1"/>
</dbReference>
<evidence type="ECO:0000256" key="5">
    <source>
        <dbReference type="SAM" id="SignalP"/>
    </source>
</evidence>
<dbReference type="EMBL" id="RCNR01000030">
    <property type="protein sequence ID" value="MUH37007.1"/>
    <property type="molecule type" value="Genomic_DNA"/>
</dbReference>
<proteinExistence type="predicted"/>
<keyword evidence="8" id="KW-1185">Reference proteome</keyword>
<comment type="caution">
    <text evidence="7">The sequence shown here is derived from an EMBL/GenBank/DDBJ whole genome shotgun (WGS) entry which is preliminary data.</text>
</comment>
<dbReference type="SUPFAM" id="SSF48371">
    <property type="entry name" value="ARM repeat"/>
    <property type="match status" value="1"/>
</dbReference>
<dbReference type="GO" id="GO:0046872">
    <property type="term" value="F:metal ion binding"/>
    <property type="evidence" value="ECO:0007669"/>
    <property type="project" value="UniProtKB-KW"/>
</dbReference>
<dbReference type="Gene3D" id="2.120.10.30">
    <property type="entry name" value="TolB, C-terminal domain"/>
    <property type="match status" value="1"/>
</dbReference>
<dbReference type="SUPFAM" id="SSF50952">
    <property type="entry name" value="Soluble quinoprotein glucose dehydrogenase"/>
    <property type="match status" value="1"/>
</dbReference>
<dbReference type="Pfam" id="PF13646">
    <property type="entry name" value="HEAT_2"/>
    <property type="match status" value="1"/>
</dbReference>
<dbReference type="OrthoDB" id="9808161at2"/>
<keyword evidence="3 4" id="KW-0408">Iron</keyword>
<dbReference type="InterPro" id="IPR013427">
    <property type="entry name" value="Haem-bd_dom_put"/>
</dbReference>
<dbReference type="InterPro" id="IPR016024">
    <property type="entry name" value="ARM-type_fold"/>
</dbReference>
<feature type="chain" id="PRO_5030709688" evidence="5">
    <location>
        <begin position="23"/>
        <end position="1141"/>
    </location>
</feature>
<protein>
    <submittedName>
        <fullName evidence="7">Heme-binding protein</fullName>
    </submittedName>
</protein>
<dbReference type="InterPro" id="IPR009056">
    <property type="entry name" value="Cyt_c-like_dom"/>
</dbReference>
<dbReference type="InterPro" id="IPR011042">
    <property type="entry name" value="6-blade_b-propeller_TolB-like"/>
</dbReference>
<dbReference type="InterPro" id="IPR004155">
    <property type="entry name" value="PBS_lyase_HEAT"/>
</dbReference>
<evidence type="ECO:0000256" key="2">
    <source>
        <dbReference type="ARBA" id="ARBA00022723"/>
    </source>
</evidence>